<gene>
    <name evidence="2" type="ORF">NCTC13102_02095</name>
</gene>
<organism evidence="2 3">
    <name type="scientific">Helicobacter fennelliae</name>
    <dbReference type="NCBI Taxonomy" id="215"/>
    <lineage>
        <taxon>Bacteria</taxon>
        <taxon>Pseudomonadati</taxon>
        <taxon>Campylobacterota</taxon>
        <taxon>Epsilonproteobacteria</taxon>
        <taxon>Campylobacterales</taxon>
        <taxon>Helicobacteraceae</taxon>
        <taxon>Helicobacter</taxon>
    </lineage>
</organism>
<proteinExistence type="predicted"/>
<keyword evidence="1" id="KW-0812">Transmembrane</keyword>
<evidence type="ECO:0000313" key="2">
    <source>
        <dbReference type="EMBL" id="SQC36285.1"/>
    </source>
</evidence>
<dbReference type="EMBL" id="UAWL01000020">
    <property type="protein sequence ID" value="SQC36285.1"/>
    <property type="molecule type" value="Genomic_DNA"/>
</dbReference>
<keyword evidence="1" id="KW-0472">Membrane</keyword>
<protein>
    <submittedName>
        <fullName evidence="2">Uncharacterized protein</fullName>
    </submittedName>
</protein>
<sequence>MINGIILVGLSLVALAFCTWFIGKSLVFKNK</sequence>
<keyword evidence="1" id="KW-1133">Transmembrane helix</keyword>
<dbReference type="AlphaFoldDB" id="A0A2X3ERD2"/>
<evidence type="ECO:0000313" key="3">
    <source>
        <dbReference type="Proteomes" id="UP000250166"/>
    </source>
</evidence>
<evidence type="ECO:0000256" key="1">
    <source>
        <dbReference type="SAM" id="Phobius"/>
    </source>
</evidence>
<feature type="transmembrane region" description="Helical" evidence="1">
    <location>
        <begin position="6"/>
        <end position="27"/>
    </location>
</feature>
<reference evidence="2 3" key="1">
    <citation type="submission" date="2018-06" db="EMBL/GenBank/DDBJ databases">
        <authorList>
            <consortium name="Pathogen Informatics"/>
            <person name="Doyle S."/>
        </authorList>
    </citation>
    <scope>NUCLEOTIDE SEQUENCE [LARGE SCALE GENOMIC DNA]</scope>
    <source>
        <strain evidence="2 3">NCTC13102</strain>
    </source>
</reference>
<accession>A0A2X3ERD2</accession>
<dbReference type="Proteomes" id="UP000250166">
    <property type="component" value="Unassembled WGS sequence"/>
</dbReference>
<name>A0A2X3ERD2_9HELI</name>